<reference evidence="3" key="1">
    <citation type="journal article" date="2012" name="Appl. Environ. Microbiol.">
        <title>Plasmid localization and organization of melamine degradation genes in Rhodococcus sp. strain Mel.</title>
        <authorList>
            <person name="Dodge A.G."/>
            <person name="Wackett L.P."/>
            <person name="Sadowsky M.J."/>
        </authorList>
    </citation>
    <scope>NUCLEOTIDE SEQUENCE</scope>
    <source>
        <strain evidence="3">Mel</strain>
        <plasmid evidence="3">pMel2</plasmid>
    </source>
</reference>
<dbReference type="PANTHER" id="PTHR31272">
    <property type="entry name" value="CYTOCHROME C-TYPE BIOGENESIS PROTEIN HI_1454-RELATED"/>
    <property type="match status" value="1"/>
</dbReference>
<dbReference type="InterPro" id="IPR051790">
    <property type="entry name" value="Cytochrome_c-biogenesis_DsbD"/>
</dbReference>
<keyword evidence="3" id="KW-0614">Plasmid</keyword>
<feature type="transmembrane region" description="Helical" evidence="2">
    <location>
        <begin position="52"/>
        <end position="77"/>
    </location>
</feature>
<dbReference type="PANTHER" id="PTHR31272:SF4">
    <property type="entry name" value="CYTOCHROME C-TYPE BIOGENESIS PROTEIN HI_1454-RELATED"/>
    <property type="match status" value="1"/>
</dbReference>
<dbReference type="AlphaFoldDB" id="H8ZKW8"/>
<accession>H8ZKW8</accession>
<sequence>MTGLLLLAFGAGMLAPVNPCGFALLPAYLAYGTRTSVNTTDPSTWARLASGLRSGLALTLGFTGTFTIVGLLLAAGLRAVIGVVPWLAAALGLALVLLGAALLLGLKIRLGVSRLHTLGEGRGRAGMIAFGVGYALASASCSLAILLAVVTQAMAGTGLVTVLAVFAAYAAGSSTVLLTLAVVTAFAGTLITQAMRRLIPYMNRITGAVLAISGGYLLAYWMPQLAFGTRGLDLFSGAASVLSGWIRDNQLAVIGIAGAAAIVGISATIVRRLLSKRNTRQEEDRSAPAVDEAPGARHAE</sequence>
<geneLocation type="plasmid" evidence="3">
    <name>pMel2</name>
</geneLocation>
<feature type="region of interest" description="Disordered" evidence="1">
    <location>
        <begin position="280"/>
        <end position="300"/>
    </location>
</feature>
<keyword evidence="2" id="KW-1133">Transmembrane helix</keyword>
<feature type="transmembrane region" description="Helical" evidence="2">
    <location>
        <begin position="251"/>
        <end position="270"/>
    </location>
</feature>
<feature type="transmembrane region" description="Helical" evidence="2">
    <location>
        <begin position="162"/>
        <end position="189"/>
    </location>
</feature>
<organism evidence="3">
    <name type="scientific">Rhodococcus sp. Mel</name>
    <dbReference type="NCBI Taxonomy" id="1093626"/>
    <lineage>
        <taxon>Bacteria</taxon>
        <taxon>Bacillati</taxon>
        <taxon>Actinomycetota</taxon>
        <taxon>Actinomycetes</taxon>
        <taxon>Mycobacteriales</taxon>
        <taxon>Nocardiaceae</taxon>
        <taxon>Rhodococcus</taxon>
    </lineage>
</organism>
<feature type="transmembrane region" description="Helical" evidence="2">
    <location>
        <begin position="201"/>
        <end position="222"/>
    </location>
</feature>
<name>H8ZKW8_9NOCA</name>
<keyword evidence="2" id="KW-0812">Transmembrane</keyword>
<feature type="transmembrane region" description="Helical" evidence="2">
    <location>
        <begin position="127"/>
        <end position="150"/>
    </location>
</feature>
<dbReference type="EMBL" id="JN241637">
    <property type="protein sequence ID" value="AEX65090.1"/>
    <property type="molecule type" value="Genomic_DNA"/>
</dbReference>
<feature type="transmembrane region" description="Helical" evidence="2">
    <location>
        <begin position="83"/>
        <end position="106"/>
    </location>
</feature>
<evidence type="ECO:0000313" key="3">
    <source>
        <dbReference type="EMBL" id="AEX65090.1"/>
    </source>
</evidence>
<evidence type="ECO:0000256" key="1">
    <source>
        <dbReference type="SAM" id="MobiDB-lite"/>
    </source>
</evidence>
<feature type="transmembrane region" description="Helical" evidence="2">
    <location>
        <begin position="6"/>
        <end position="31"/>
    </location>
</feature>
<evidence type="ECO:0000256" key="2">
    <source>
        <dbReference type="SAM" id="Phobius"/>
    </source>
</evidence>
<proteinExistence type="predicted"/>
<keyword evidence="2" id="KW-0472">Membrane</keyword>
<protein>
    <submittedName>
        <fullName evidence="3">Putative mercury transport protein</fullName>
    </submittedName>
</protein>